<accession>A0A9N9MIR6</accession>
<dbReference type="PANTHER" id="PTHR16140:SF0">
    <property type="entry name" value="NON-STRUCTURAL MAINTENANCE OF CHROMOSOMES ELEMENT 4"/>
    <property type="match status" value="1"/>
</dbReference>
<dbReference type="Pfam" id="PF08743">
    <property type="entry name" value="Nse4_C"/>
    <property type="match status" value="1"/>
</dbReference>
<evidence type="ECO:0000256" key="5">
    <source>
        <dbReference type="ARBA" id="ARBA00023204"/>
    </source>
</evidence>
<dbReference type="EMBL" id="OU892278">
    <property type="protein sequence ID" value="CAG9765109.1"/>
    <property type="molecule type" value="Genomic_DNA"/>
</dbReference>
<dbReference type="OrthoDB" id="2133758at2759"/>
<comment type="similarity">
    <text evidence="2 7">Belongs to the NSE4 family.</text>
</comment>
<keyword evidence="4 7" id="KW-0233">DNA recombination</keyword>
<dbReference type="GO" id="GO:0006310">
    <property type="term" value="P:DNA recombination"/>
    <property type="evidence" value="ECO:0007669"/>
    <property type="project" value="UniProtKB-UniRule"/>
</dbReference>
<dbReference type="GO" id="GO:0005634">
    <property type="term" value="C:nucleus"/>
    <property type="evidence" value="ECO:0007669"/>
    <property type="project" value="UniProtKB-SubCell"/>
</dbReference>
<dbReference type="AlphaFoldDB" id="A0A9N9MIR6"/>
<dbReference type="InterPro" id="IPR027786">
    <property type="entry name" value="Nse4/EID"/>
</dbReference>
<reference evidence="9" key="1">
    <citation type="submission" date="2022-01" db="EMBL/GenBank/DDBJ databases">
        <authorList>
            <person name="King R."/>
        </authorList>
    </citation>
    <scope>NUCLEOTIDE SEQUENCE</scope>
</reference>
<evidence type="ECO:0000259" key="8">
    <source>
        <dbReference type="Pfam" id="PF08743"/>
    </source>
</evidence>
<evidence type="ECO:0000313" key="9">
    <source>
        <dbReference type="EMBL" id="CAG9765109.1"/>
    </source>
</evidence>
<dbReference type="InterPro" id="IPR014854">
    <property type="entry name" value="Nse4_C"/>
</dbReference>
<keyword evidence="6 7" id="KW-0539">Nucleus</keyword>
<proteinExistence type="inferred from homology"/>
<keyword evidence="5 7" id="KW-0234">DNA repair</keyword>
<keyword evidence="3 7" id="KW-0227">DNA damage</keyword>
<evidence type="ECO:0000256" key="6">
    <source>
        <dbReference type="ARBA" id="ARBA00023242"/>
    </source>
</evidence>
<sequence>MMEMEVEDNRENHRARSTRALNGTAIRSTQERKSFYRELLSKAEAIGESNNIGLQTVNEIHEILLEANELNGEVSIEKKVENADETLLDSMVISSSSDLLKKCIEAVDVFTVTYDANEFADKINSFMATNNEDEEEITVDHTKLLDHARALIPKVPDYNNVYGSYDLNALPVPKQKKERVKAVKEQIQKKEPEKVVNLEKEEEGIELVVKQLSNVLEEAYQQNGEEPVNYYSYIIDTDSYVTTIENMFYFAFLVRDGKASIDLDKNNVPVIRPIHKRELKNFRDKNGINAQIVSNISMGTWEKYKKTGLLQRKKQSMSQR</sequence>
<evidence type="ECO:0000313" key="10">
    <source>
        <dbReference type="Proteomes" id="UP001152799"/>
    </source>
</evidence>
<evidence type="ECO:0000256" key="3">
    <source>
        <dbReference type="ARBA" id="ARBA00022763"/>
    </source>
</evidence>
<evidence type="ECO:0000256" key="7">
    <source>
        <dbReference type="RuleBase" id="RU365071"/>
    </source>
</evidence>
<gene>
    <name evidence="9" type="ORF">CEUTPL_LOCUS5724</name>
</gene>
<comment type="function">
    <text evidence="7">Component of the SMC5-SMC6 complex, that promotes sister chromatid alignment after DNA damage and facilitates double-stranded DNA breaks (DSBs) repair via homologous recombination between sister chromatids.</text>
</comment>
<protein>
    <recommendedName>
        <fullName evidence="7">Non-structural maintenance of chromosomes element 4</fullName>
    </recommendedName>
</protein>
<comment type="subunit">
    <text evidence="7">Component of the SMC5-SMC6 complex.</text>
</comment>
<dbReference type="PANTHER" id="PTHR16140">
    <property type="entry name" value="NON-STRUCTURAL MAINTENANCE OF CHROMOSOMES ELEMENT 4"/>
    <property type="match status" value="1"/>
</dbReference>
<feature type="domain" description="Non-structural maintenance of chromosome element 4 C-terminal" evidence="8">
    <location>
        <begin position="227"/>
        <end position="307"/>
    </location>
</feature>
<comment type="subcellular location">
    <subcellularLocation>
        <location evidence="1 7">Nucleus</location>
    </subcellularLocation>
</comment>
<dbReference type="Proteomes" id="UP001152799">
    <property type="component" value="Chromosome 2"/>
</dbReference>
<dbReference type="GO" id="GO:0006281">
    <property type="term" value="P:DNA repair"/>
    <property type="evidence" value="ECO:0007669"/>
    <property type="project" value="UniProtKB-UniRule"/>
</dbReference>
<organism evidence="9 10">
    <name type="scientific">Ceutorhynchus assimilis</name>
    <name type="common">cabbage seed weevil</name>
    <dbReference type="NCBI Taxonomy" id="467358"/>
    <lineage>
        <taxon>Eukaryota</taxon>
        <taxon>Metazoa</taxon>
        <taxon>Ecdysozoa</taxon>
        <taxon>Arthropoda</taxon>
        <taxon>Hexapoda</taxon>
        <taxon>Insecta</taxon>
        <taxon>Pterygota</taxon>
        <taxon>Neoptera</taxon>
        <taxon>Endopterygota</taxon>
        <taxon>Coleoptera</taxon>
        <taxon>Polyphaga</taxon>
        <taxon>Cucujiformia</taxon>
        <taxon>Curculionidae</taxon>
        <taxon>Ceutorhynchinae</taxon>
        <taxon>Ceutorhynchus</taxon>
    </lineage>
</organism>
<evidence type="ECO:0000256" key="2">
    <source>
        <dbReference type="ARBA" id="ARBA00008997"/>
    </source>
</evidence>
<keyword evidence="10" id="KW-1185">Reference proteome</keyword>
<evidence type="ECO:0000256" key="1">
    <source>
        <dbReference type="ARBA" id="ARBA00004123"/>
    </source>
</evidence>
<evidence type="ECO:0000256" key="4">
    <source>
        <dbReference type="ARBA" id="ARBA00023172"/>
    </source>
</evidence>
<dbReference type="GO" id="GO:0030915">
    <property type="term" value="C:Smc5-Smc6 complex"/>
    <property type="evidence" value="ECO:0007669"/>
    <property type="project" value="UniProtKB-UniRule"/>
</dbReference>
<name>A0A9N9MIR6_9CUCU</name>